<dbReference type="InterPro" id="IPR001264">
    <property type="entry name" value="Glyco_trans_51"/>
</dbReference>
<evidence type="ECO:0000256" key="4">
    <source>
        <dbReference type="ARBA" id="ARBA00022676"/>
    </source>
</evidence>
<dbReference type="Pfam" id="PF00905">
    <property type="entry name" value="Transpeptidase"/>
    <property type="match status" value="1"/>
</dbReference>
<feature type="transmembrane region" description="Helical" evidence="16">
    <location>
        <begin position="7"/>
        <end position="34"/>
    </location>
</feature>
<evidence type="ECO:0000256" key="7">
    <source>
        <dbReference type="ARBA" id="ARBA00022801"/>
    </source>
</evidence>
<keyword evidence="9" id="KW-0573">Peptidoglycan synthesis</keyword>
<dbReference type="SUPFAM" id="SSF53955">
    <property type="entry name" value="Lysozyme-like"/>
    <property type="match status" value="1"/>
</dbReference>
<reference evidence="19 20" key="1">
    <citation type="submission" date="2022-10" db="EMBL/GenBank/DDBJ databases">
        <title>Draft genome assembly of moderately radiation resistant bacterium Metabacillus halosaccharovorans.</title>
        <authorList>
            <person name="Pal S."/>
            <person name="Gopinathan A."/>
        </authorList>
    </citation>
    <scope>NUCLEOTIDE SEQUENCE [LARGE SCALE GENOMIC DNA]</scope>
    <source>
        <strain evidence="19 20">VITHBRA001</strain>
    </source>
</reference>
<evidence type="ECO:0000256" key="6">
    <source>
        <dbReference type="ARBA" id="ARBA00022692"/>
    </source>
</evidence>
<comment type="catalytic activity">
    <reaction evidence="14">
        <text>Preferential cleavage: (Ac)2-L-Lys-D-Ala-|-D-Ala. Also transpeptidation of peptidyl-alanyl moieties that are N-acyl substituents of D-alanine.</text>
        <dbReference type="EC" id="3.4.16.4"/>
    </reaction>
</comment>
<keyword evidence="11 16" id="KW-0472">Membrane</keyword>
<evidence type="ECO:0000256" key="11">
    <source>
        <dbReference type="ARBA" id="ARBA00023136"/>
    </source>
</evidence>
<keyword evidence="12" id="KW-0511">Multifunctional enzyme</keyword>
<name>A0ABT3DJW3_9BACI</name>
<feature type="domain" description="Glycosyl transferase family 51" evidence="18">
    <location>
        <begin position="52"/>
        <end position="226"/>
    </location>
</feature>
<evidence type="ECO:0000256" key="16">
    <source>
        <dbReference type="SAM" id="Phobius"/>
    </source>
</evidence>
<dbReference type="Pfam" id="PF00912">
    <property type="entry name" value="Transgly"/>
    <property type="match status" value="1"/>
</dbReference>
<comment type="caution">
    <text evidence="19">The sequence shown here is derived from an EMBL/GenBank/DDBJ whole genome shotgun (WGS) entry which is preliminary data.</text>
</comment>
<evidence type="ECO:0000313" key="20">
    <source>
        <dbReference type="Proteomes" id="UP001526147"/>
    </source>
</evidence>
<dbReference type="Gene3D" id="3.40.710.10">
    <property type="entry name" value="DD-peptidase/beta-lactamase superfamily"/>
    <property type="match status" value="1"/>
</dbReference>
<evidence type="ECO:0000256" key="2">
    <source>
        <dbReference type="ARBA" id="ARBA00022645"/>
    </source>
</evidence>
<protein>
    <submittedName>
        <fullName evidence="19">PBP1A family penicillin-binding protein</fullName>
    </submittedName>
</protein>
<evidence type="ECO:0000259" key="18">
    <source>
        <dbReference type="Pfam" id="PF00912"/>
    </source>
</evidence>
<keyword evidence="4" id="KW-0328">Glycosyltransferase</keyword>
<dbReference type="RefSeq" id="WP_264143590.1">
    <property type="nucleotide sequence ID" value="NZ_JAOYEY010000044.1"/>
</dbReference>
<organism evidence="19 20">
    <name type="scientific">Metabacillus halosaccharovorans</name>
    <dbReference type="NCBI Taxonomy" id="930124"/>
    <lineage>
        <taxon>Bacteria</taxon>
        <taxon>Bacillati</taxon>
        <taxon>Bacillota</taxon>
        <taxon>Bacilli</taxon>
        <taxon>Bacillales</taxon>
        <taxon>Bacillaceae</taxon>
        <taxon>Metabacillus</taxon>
    </lineage>
</organism>
<dbReference type="InterPro" id="IPR001460">
    <property type="entry name" value="PCN-bd_Tpept"/>
</dbReference>
<keyword evidence="10 16" id="KW-1133">Transmembrane helix</keyword>
<evidence type="ECO:0000313" key="19">
    <source>
        <dbReference type="EMBL" id="MCV9887153.1"/>
    </source>
</evidence>
<dbReference type="EMBL" id="JAOYEY010000044">
    <property type="protein sequence ID" value="MCV9887153.1"/>
    <property type="molecule type" value="Genomic_DNA"/>
</dbReference>
<keyword evidence="20" id="KW-1185">Reference proteome</keyword>
<dbReference type="SUPFAM" id="SSF56601">
    <property type="entry name" value="beta-lactamase/transpeptidase-like"/>
    <property type="match status" value="1"/>
</dbReference>
<evidence type="ECO:0000256" key="8">
    <source>
        <dbReference type="ARBA" id="ARBA00022960"/>
    </source>
</evidence>
<dbReference type="PANTHER" id="PTHR32282:SF32">
    <property type="entry name" value="PENICILLIN-BINDING PROTEIN 2A"/>
    <property type="match status" value="1"/>
</dbReference>
<keyword evidence="1" id="KW-1003">Cell membrane</keyword>
<dbReference type="InterPro" id="IPR023346">
    <property type="entry name" value="Lysozyme-like_dom_sf"/>
</dbReference>
<evidence type="ECO:0000256" key="15">
    <source>
        <dbReference type="ARBA" id="ARBA00049902"/>
    </source>
</evidence>
<dbReference type="PANTHER" id="PTHR32282">
    <property type="entry name" value="BINDING PROTEIN TRANSPEPTIDASE, PUTATIVE-RELATED"/>
    <property type="match status" value="1"/>
</dbReference>
<dbReference type="InterPro" id="IPR036950">
    <property type="entry name" value="PBP_transglycosylase"/>
</dbReference>
<keyword evidence="2" id="KW-0121">Carboxypeptidase</keyword>
<evidence type="ECO:0000259" key="17">
    <source>
        <dbReference type="Pfam" id="PF00905"/>
    </source>
</evidence>
<evidence type="ECO:0000256" key="5">
    <source>
        <dbReference type="ARBA" id="ARBA00022679"/>
    </source>
</evidence>
<evidence type="ECO:0000256" key="12">
    <source>
        <dbReference type="ARBA" id="ARBA00023268"/>
    </source>
</evidence>
<feature type="domain" description="Penicillin-binding protein transpeptidase" evidence="17">
    <location>
        <begin position="318"/>
        <end position="590"/>
    </location>
</feature>
<keyword evidence="7" id="KW-0378">Hydrolase</keyword>
<sequence>MKRKFILSAIAVVSIVIFALLGYLFIIFMGNYVIDEEKLVMNTASKLVDEEGNEITKLYIENRELVDISDIPEYVQQAFISVEDQRFYDHHGIDIKAISRALYKDILAGGKVEGGSTITQQLAKNIFLTNDKTWLRKTKEAIIAVNLEKRYSKSKLLEMYLNQVYFGHGAYGIKAAANLYFNKDVSELTLEEGALLAGIPKAPSTYSPIVNSEKSKERRDTILSLMGDQRYISYEEAVRTQGKTVKLQVNKKQENPWLTTYVDMVFDEAKEKYAISNEELLRGGYTINVPLKVNLQQSAYDLFQKAEYFPGTDKTAQGAFVLMDNKSGGIIAAIGGRDYVPKGLNRLNITRQPGSTFKPIAVYAPTLESKLFQPYSLLKDEKLSYGDYSPQNVDQQYAGEVSMFDAIVSSKNAAAVWALSELGIKESKEYLHKVGIDIKDDGLAIALGGLSEGVTPLQMANAYRTFTANGNYSDTFLINEIKDRNGKVIAKHQSHPKPVYSPQTAWDMTRMLQHVISEGTAQNGAFSGELAGKTGTTSYPGVKGAAKDAWFVGYTENVVGALWMGYDKTDKDHYLKHGSSYPTKLFKDILTEADWDQNVAFSVPEGVEDLESPIRMKEIEKVNAKYTFKPLGLITLTLEWEPLSDERVEYRIYESVQNDEKKLVGTVTGKGYYEIPFANVFSDATYSVAPYNVQTNEEGKQTSTEKPTLFSAKN</sequence>
<dbReference type="NCBIfam" id="TIGR02074">
    <property type="entry name" value="PBP_1a_fam"/>
    <property type="match status" value="1"/>
</dbReference>
<evidence type="ECO:0000256" key="3">
    <source>
        <dbReference type="ARBA" id="ARBA00022670"/>
    </source>
</evidence>
<dbReference type="InterPro" id="IPR012338">
    <property type="entry name" value="Beta-lactam/transpept-like"/>
</dbReference>
<dbReference type="InterPro" id="IPR050396">
    <property type="entry name" value="Glycosyltr_51/Transpeptidase"/>
</dbReference>
<keyword evidence="6 16" id="KW-0812">Transmembrane</keyword>
<accession>A0ABT3DJW3</accession>
<comment type="catalytic activity">
    <reaction evidence="15">
        <text>[GlcNAc-(1-&gt;4)-Mur2Ac(oyl-L-Ala-gamma-D-Glu-L-Lys-D-Ala-D-Ala)](n)-di-trans,octa-cis-undecaprenyl diphosphate + beta-D-GlcNAc-(1-&gt;4)-Mur2Ac(oyl-L-Ala-gamma-D-Glu-L-Lys-D-Ala-D-Ala)-di-trans,octa-cis-undecaprenyl diphosphate = [GlcNAc-(1-&gt;4)-Mur2Ac(oyl-L-Ala-gamma-D-Glu-L-Lys-D-Ala-D-Ala)](n+1)-di-trans,octa-cis-undecaprenyl diphosphate + di-trans,octa-cis-undecaprenyl diphosphate + H(+)</text>
        <dbReference type="Rhea" id="RHEA:23708"/>
        <dbReference type="Rhea" id="RHEA-COMP:9602"/>
        <dbReference type="Rhea" id="RHEA-COMP:9603"/>
        <dbReference type="ChEBI" id="CHEBI:15378"/>
        <dbReference type="ChEBI" id="CHEBI:58405"/>
        <dbReference type="ChEBI" id="CHEBI:60033"/>
        <dbReference type="ChEBI" id="CHEBI:78435"/>
        <dbReference type="EC" id="2.4.99.28"/>
    </reaction>
</comment>
<dbReference type="Proteomes" id="UP001526147">
    <property type="component" value="Unassembled WGS sequence"/>
</dbReference>
<keyword evidence="3" id="KW-0645">Protease</keyword>
<evidence type="ECO:0000256" key="14">
    <source>
        <dbReference type="ARBA" id="ARBA00034000"/>
    </source>
</evidence>
<keyword evidence="5" id="KW-0808">Transferase</keyword>
<evidence type="ECO:0000256" key="1">
    <source>
        <dbReference type="ARBA" id="ARBA00022475"/>
    </source>
</evidence>
<evidence type="ECO:0000256" key="9">
    <source>
        <dbReference type="ARBA" id="ARBA00022984"/>
    </source>
</evidence>
<gene>
    <name evidence="19" type="ORF">OIH86_16055</name>
</gene>
<dbReference type="Gene3D" id="1.10.3810.10">
    <property type="entry name" value="Biosynthetic peptidoglycan transglycosylase-like"/>
    <property type="match status" value="1"/>
</dbReference>
<proteinExistence type="predicted"/>
<keyword evidence="13" id="KW-0961">Cell wall biogenesis/degradation</keyword>
<keyword evidence="8" id="KW-0133">Cell shape</keyword>
<evidence type="ECO:0000256" key="13">
    <source>
        <dbReference type="ARBA" id="ARBA00023316"/>
    </source>
</evidence>
<evidence type="ECO:0000256" key="10">
    <source>
        <dbReference type="ARBA" id="ARBA00022989"/>
    </source>
</evidence>